<dbReference type="Gene3D" id="3.40.50.720">
    <property type="entry name" value="NAD(P)-binding Rossmann-like Domain"/>
    <property type="match status" value="1"/>
</dbReference>
<dbReference type="OrthoDB" id="1708823at2759"/>
<dbReference type="GO" id="GO:0031510">
    <property type="term" value="C:SUMO activating enzyme complex"/>
    <property type="evidence" value="ECO:0007669"/>
    <property type="project" value="TreeGrafter"/>
</dbReference>
<gene>
    <name evidence="9" type="ORF">EPUS_06783</name>
</gene>
<organism evidence="9 10">
    <name type="scientific">Endocarpon pusillum (strain Z07020 / HMAS-L-300199)</name>
    <name type="common">Lichen-forming fungus</name>
    <dbReference type="NCBI Taxonomy" id="1263415"/>
    <lineage>
        <taxon>Eukaryota</taxon>
        <taxon>Fungi</taxon>
        <taxon>Dikarya</taxon>
        <taxon>Ascomycota</taxon>
        <taxon>Pezizomycotina</taxon>
        <taxon>Eurotiomycetes</taxon>
        <taxon>Chaetothyriomycetidae</taxon>
        <taxon>Verrucariales</taxon>
        <taxon>Verrucariaceae</taxon>
        <taxon>Endocarpon</taxon>
    </lineage>
</organism>
<evidence type="ECO:0000259" key="8">
    <source>
        <dbReference type="Pfam" id="PF00899"/>
    </source>
</evidence>
<feature type="region of interest" description="Disordered" evidence="7">
    <location>
        <begin position="1"/>
        <end position="39"/>
    </location>
</feature>
<dbReference type="InterPro" id="IPR045886">
    <property type="entry name" value="ThiF/MoeB/HesA"/>
</dbReference>
<dbReference type="PANTHER" id="PTHR10953">
    <property type="entry name" value="UBIQUITIN-ACTIVATING ENZYME E1"/>
    <property type="match status" value="1"/>
</dbReference>
<evidence type="ECO:0000256" key="3">
    <source>
        <dbReference type="ARBA" id="ARBA00005673"/>
    </source>
</evidence>
<comment type="subcellular location">
    <subcellularLocation>
        <location evidence="1">Nucleus</location>
    </subcellularLocation>
</comment>
<dbReference type="AlphaFoldDB" id="U1FUA5"/>
<evidence type="ECO:0000256" key="7">
    <source>
        <dbReference type="SAM" id="MobiDB-lite"/>
    </source>
</evidence>
<dbReference type="PRINTS" id="PR01849">
    <property type="entry name" value="UBIQUITINACT"/>
</dbReference>
<evidence type="ECO:0000256" key="4">
    <source>
        <dbReference type="ARBA" id="ARBA00022786"/>
    </source>
</evidence>
<evidence type="ECO:0000256" key="2">
    <source>
        <dbReference type="ARBA" id="ARBA00004718"/>
    </source>
</evidence>
<dbReference type="InterPro" id="IPR035985">
    <property type="entry name" value="Ubiquitin-activating_enz"/>
</dbReference>
<feature type="domain" description="THIF-type NAD/FAD binding fold" evidence="8">
    <location>
        <begin position="77"/>
        <end position="406"/>
    </location>
</feature>
<name>U1FUA5_ENDPU</name>
<dbReference type="CDD" id="cd01492">
    <property type="entry name" value="Aos1_SUMO"/>
    <property type="match status" value="1"/>
</dbReference>
<protein>
    <recommendedName>
        <fullName evidence="6">Ubiquitin-like 1-activating enzyme E1A</fullName>
    </recommendedName>
</protein>
<proteinExistence type="inferred from homology"/>
<keyword evidence="5" id="KW-0539">Nucleus</keyword>
<evidence type="ECO:0000256" key="1">
    <source>
        <dbReference type="ARBA" id="ARBA00004123"/>
    </source>
</evidence>
<dbReference type="InterPro" id="IPR000594">
    <property type="entry name" value="ThiF_NAD_FAD-bd"/>
</dbReference>
<keyword evidence="4" id="KW-0833">Ubl conjugation pathway</keyword>
<dbReference type="HOGENOM" id="CLU_002556_4_2_1"/>
<dbReference type="Proteomes" id="UP000019373">
    <property type="component" value="Unassembled WGS sequence"/>
</dbReference>
<comment type="similarity">
    <text evidence="3">Belongs to the ubiquitin-activating E1 family.</text>
</comment>
<evidence type="ECO:0000313" key="10">
    <source>
        <dbReference type="Proteomes" id="UP000019373"/>
    </source>
</evidence>
<sequence>MEQAQDAPNSSVPSSTSNHTPLANQTLSGGNDMSAMPTTIESTNGFVEPLQQSNLMVSNNSADGVFQSITADEIALYDRQIRLWGVKAQEKLRSARILLVGMKALANEIAKNLVLAGVGSLTVVDHEAVTEDDLGCQFFLSEDHIGQNRAYAALPQLHKLNPRVSLQSDQEPISTKQPEYFAAYDITIATCLDIDTLSMINASCRISNRKFYAAGTHGMYGYVFADLIVHDFVIERAKSNKITEVNKAETMTRMVMTSTTKKENGKVIEMVSKRETYSPIILANTSPLPAEITNNRRRRLQVTPLISCLRALFDFQKVSGGRLPSHSRPDLELFTALATEKHRELLLPTETLRSDFLRSFLQNLGAEIAPVAAFLGGSLAQDVINVLGQRQQPLQNFLLFDGEEFKGPIYSLHPFFPESLTMPNPSLMMNGTPMLDQMGAGLNMGMDMGVGMGMGPGMTNGTVE</sequence>
<dbReference type="PANTHER" id="PTHR10953:SF162">
    <property type="entry name" value="SUMO-ACTIVATING ENZYME SUBUNIT 1"/>
    <property type="match status" value="1"/>
</dbReference>
<evidence type="ECO:0000256" key="5">
    <source>
        <dbReference type="ARBA" id="ARBA00023242"/>
    </source>
</evidence>
<dbReference type="EMBL" id="KE721519">
    <property type="protein sequence ID" value="ERF68367.1"/>
    <property type="molecule type" value="Genomic_DNA"/>
</dbReference>
<dbReference type="GO" id="GO:0016925">
    <property type="term" value="P:protein sumoylation"/>
    <property type="evidence" value="ECO:0007669"/>
    <property type="project" value="TreeGrafter"/>
</dbReference>
<dbReference type="InterPro" id="IPR000011">
    <property type="entry name" value="UBQ/SUMO-activ_enz_E1-like"/>
</dbReference>
<dbReference type="GO" id="GO:0005737">
    <property type="term" value="C:cytoplasm"/>
    <property type="evidence" value="ECO:0007669"/>
    <property type="project" value="TreeGrafter"/>
</dbReference>
<evidence type="ECO:0000313" key="9">
    <source>
        <dbReference type="EMBL" id="ERF68367.1"/>
    </source>
</evidence>
<keyword evidence="10" id="KW-1185">Reference proteome</keyword>
<evidence type="ECO:0000256" key="6">
    <source>
        <dbReference type="ARBA" id="ARBA00044354"/>
    </source>
</evidence>
<accession>U1FUA5</accession>
<dbReference type="GO" id="GO:0019948">
    <property type="term" value="F:SUMO activating enzyme activity"/>
    <property type="evidence" value="ECO:0007669"/>
    <property type="project" value="TreeGrafter"/>
</dbReference>
<reference evidence="10" key="1">
    <citation type="journal article" date="2014" name="BMC Genomics">
        <title>Genome characteristics reveal the impact of lichenization on lichen-forming fungus Endocarpon pusillum Hedwig (Verrucariales, Ascomycota).</title>
        <authorList>
            <person name="Wang Y.-Y."/>
            <person name="Liu B."/>
            <person name="Zhang X.-Y."/>
            <person name="Zhou Q.-M."/>
            <person name="Zhang T."/>
            <person name="Li H."/>
            <person name="Yu Y.-F."/>
            <person name="Zhang X.-L."/>
            <person name="Hao X.-Y."/>
            <person name="Wang M."/>
            <person name="Wang L."/>
            <person name="Wei J.-C."/>
        </authorList>
    </citation>
    <scope>NUCLEOTIDE SEQUENCE [LARGE SCALE GENOMIC DNA]</scope>
    <source>
        <strain evidence="10">Z07020 / HMAS-L-300199</strain>
    </source>
</reference>
<dbReference type="GeneID" id="19241673"/>
<dbReference type="Pfam" id="PF00899">
    <property type="entry name" value="ThiF"/>
    <property type="match status" value="1"/>
</dbReference>
<dbReference type="eggNOG" id="KOG2014">
    <property type="taxonomic scope" value="Eukaryota"/>
</dbReference>
<dbReference type="RefSeq" id="XP_007805990.1">
    <property type="nucleotide sequence ID" value="XM_007807799.1"/>
</dbReference>
<dbReference type="SUPFAM" id="SSF69572">
    <property type="entry name" value="Activating enzymes of the ubiquitin-like proteins"/>
    <property type="match status" value="1"/>
</dbReference>
<comment type="pathway">
    <text evidence="2">Protein modification; protein sumoylation.</text>
</comment>
<dbReference type="OMA" id="EFFGQFD"/>